<comment type="caution">
    <text evidence="3">The sequence shown here is derived from an EMBL/GenBank/DDBJ whole genome shotgun (WGS) entry which is preliminary data.</text>
</comment>
<comment type="similarity">
    <text evidence="1">Belongs to the esterase D family.</text>
</comment>
<dbReference type="AlphaFoldDB" id="A0A6N9T1D1"/>
<evidence type="ECO:0000256" key="2">
    <source>
        <dbReference type="ARBA" id="ARBA00022801"/>
    </source>
</evidence>
<protein>
    <recommendedName>
        <fullName evidence="5">Esterase</fullName>
    </recommendedName>
</protein>
<dbReference type="EMBL" id="JAAAMG010000007">
    <property type="protein sequence ID" value="NDW04961.1"/>
    <property type="molecule type" value="Genomic_DNA"/>
</dbReference>
<dbReference type="SUPFAM" id="SSF53474">
    <property type="entry name" value="alpha/beta-Hydrolases"/>
    <property type="match status" value="1"/>
</dbReference>
<keyword evidence="2" id="KW-0378">Hydrolase</keyword>
<evidence type="ECO:0008006" key="5">
    <source>
        <dbReference type="Google" id="ProtNLM"/>
    </source>
</evidence>
<dbReference type="GO" id="GO:0016788">
    <property type="term" value="F:hydrolase activity, acting on ester bonds"/>
    <property type="evidence" value="ECO:0007669"/>
    <property type="project" value="TreeGrafter"/>
</dbReference>
<dbReference type="InterPro" id="IPR029058">
    <property type="entry name" value="AB_hydrolase_fold"/>
</dbReference>
<gene>
    <name evidence="3" type="ORF">GTK09_11010</name>
</gene>
<dbReference type="RefSeq" id="WP_163463204.1">
    <property type="nucleotide sequence ID" value="NZ_JAAAMG010000007.1"/>
</dbReference>
<dbReference type="PANTHER" id="PTHR40841">
    <property type="entry name" value="SIDEROPHORE TRIACETYLFUSARININE C ESTERASE"/>
    <property type="match status" value="1"/>
</dbReference>
<accession>A0A6N9T1D1</accession>
<dbReference type="PANTHER" id="PTHR40841:SF2">
    <property type="entry name" value="SIDEROPHORE-DEGRADING ESTERASE (EUROFUNG)"/>
    <property type="match status" value="1"/>
</dbReference>
<evidence type="ECO:0000313" key="4">
    <source>
        <dbReference type="Proteomes" id="UP000469011"/>
    </source>
</evidence>
<dbReference type="InterPro" id="IPR000801">
    <property type="entry name" value="Esterase-like"/>
</dbReference>
<reference evidence="3 4" key="1">
    <citation type="submission" date="2020-01" db="EMBL/GenBank/DDBJ databases">
        <title>Jiella pacifica sp. nov.</title>
        <authorList>
            <person name="Xue Z."/>
            <person name="Zhu S."/>
            <person name="Chen J."/>
            <person name="Yang J."/>
        </authorList>
    </citation>
    <scope>NUCLEOTIDE SEQUENCE [LARGE SCALE GENOMIC DNA]</scope>
    <source>
        <strain evidence="3 4">40Bstr34</strain>
    </source>
</reference>
<organism evidence="3 4">
    <name type="scientific">Jiella pacifica</name>
    <dbReference type="NCBI Taxonomy" id="2696469"/>
    <lineage>
        <taxon>Bacteria</taxon>
        <taxon>Pseudomonadati</taxon>
        <taxon>Pseudomonadota</taxon>
        <taxon>Alphaproteobacteria</taxon>
        <taxon>Hyphomicrobiales</taxon>
        <taxon>Aurantimonadaceae</taxon>
        <taxon>Jiella</taxon>
    </lineage>
</organism>
<evidence type="ECO:0000313" key="3">
    <source>
        <dbReference type="EMBL" id="NDW04961.1"/>
    </source>
</evidence>
<dbReference type="Pfam" id="PF00756">
    <property type="entry name" value="Esterase"/>
    <property type="match status" value="1"/>
</dbReference>
<proteinExistence type="inferred from homology"/>
<keyword evidence="4" id="KW-1185">Reference proteome</keyword>
<sequence>MQERHELSFGGRAYRVFVRPIGEPPEAGWPTALILDADQFFERAIDIAEAEASPRLLVGIGLPETDVAARIARRYFELTDHAAAGAIPLRPGQETPQTGGELLFAGFLRWRLLPWLDEWFPLAAGRMSLFGHSLAGLFVLRAFLRRELPIADFLAADPSVWWNRHRVLAELDEFLGSFPDQPRGDHRRLTILTAGRKDGRPSLAKAERDTIGAVRGGPNGLDFGARLADAGHRDVSAVSMREETHGSIVGPALERFFALTAEDRSAASP</sequence>
<dbReference type="Gene3D" id="3.40.50.1820">
    <property type="entry name" value="alpha/beta hydrolase"/>
    <property type="match status" value="1"/>
</dbReference>
<evidence type="ECO:0000256" key="1">
    <source>
        <dbReference type="ARBA" id="ARBA00005622"/>
    </source>
</evidence>
<name>A0A6N9T1D1_9HYPH</name>
<dbReference type="Proteomes" id="UP000469011">
    <property type="component" value="Unassembled WGS sequence"/>
</dbReference>
<dbReference type="InterPro" id="IPR052558">
    <property type="entry name" value="Siderophore_Hydrolase_D"/>
</dbReference>